<dbReference type="InterPro" id="IPR011330">
    <property type="entry name" value="Glyco_hydro/deAcase_b/a-brl"/>
</dbReference>
<evidence type="ECO:0000256" key="1">
    <source>
        <dbReference type="ARBA" id="ARBA00006739"/>
    </source>
</evidence>
<protein>
    <submittedName>
        <fullName evidence="7">Cellulose synthase/poly-beta-1,6-N-acetylglucosamine synthase-like glycosyltransferase/peptidoglycan/xylan/chitin deacetylase (PgdA/CDA1 family)</fullName>
    </submittedName>
</protein>
<feature type="transmembrane region" description="Helical" evidence="5">
    <location>
        <begin position="658"/>
        <end position="678"/>
    </location>
</feature>
<dbReference type="InterPro" id="IPR002509">
    <property type="entry name" value="NODB_dom"/>
</dbReference>
<dbReference type="GO" id="GO:0016810">
    <property type="term" value="F:hydrolase activity, acting on carbon-nitrogen (but not peptide) bonds"/>
    <property type="evidence" value="ECO:0007669"/>
    <property type="project" value="InterPro"/>
</dbReference>
<feature type="compositionally biased region" description="Pro residues" evidence="4">
    <location>
        <begin position="1"/>
        <end position="11"/>
    </location>
</feature>
<dbReference type="Pfam" id="PF13641">
    <property type="entry name" value="Glyco_tranf_2_3"/>
    <property type="match status" value="1"/>
</dbReference>
<sequence>MIVPPPRPEAAPPSRRHAHATPARRIVPRPRLLVAGTLLVLLVSVLLVRAYAASALSPDGLHQSSGAQGAVPAGIVEGGPIINTARGGAQSYRLPEKTIALTFDDGPDPWWTPQVLRKLAEHDVDATFFVVGSGAARHPDLVRQLAAEGHELGVHTFTHPDLTRMPSWQRRVEYSQTQMAIAAATGVKTSLIRFPYSSKAVAIDDENWPLYREAGELGYLSVLNDTDSRDWARPGVAQIVRNATPEGTRGTITLFHDAGGDRAQTVAALDSFIPAMKQRGYRFVTVSQGLTQAMASAAPAGNATARTEQPATGGERWRGSALVWAIRIADATVGVLGVLFVIAGALTLVRTLLMLVLAGRHARSRRRRDFRWGPEVTAPVSVIVPAYNEKEGIEAAVRSLAGGDYPRIEVVVVDDGSSDGTADLAEGLGLPNVRVVRIPNGGKPNALNTGVAFASHDLIVMVDGDTIFEPDSIRRLVQPFADPSVGAVAGNVKVGNRNSLVARWQHIEYVIGFNLDRRLYETLRCMPTVPGAIGAFRREALVQAGGMSDETLAEDTDVTMAFLRNGWHVVYEENARAWTEAPARLGQLWKQRYRWSYGTMQAMWKHRKALVESGPSGRFGRVGLPILALFGVTLPLLAPVIDLLTLYGLLFLGRTETVIAWLAMLVMQLVTAVVAFRLDRESMKPLWTLPLQQFAYRQLMYLVLIQSAVTALTGARLRWHKLQRTGDALVGAAPRDRTPVG</sequence>
<dbReference type="InterPro" id="IPR029044">
    <property type="entry name" value="Nucleotide-diphossugar_trans"/>
</dbReference>
<dbReference type="CDD" id="cd06423">
    <property type="entry name" value="CESA_like"/>
    <property type="match status" value="1"/>
</dbReference>
<evidence type="ECO:0000259" key="6">
    <source>
        <dbReference type="PROSITE" id="PS51677"/>
    </source>
</evidence>
<keyword evidence="8" id="KW-1185">Reference proteome</keyword>
<name>A0AAE4CDZ8_9ACTN</name>
<dbReference type="PANTHER" id="PTHR43630">
    <property type="entry name" value="POLY-BETA-1,6-N-ACETYL-D-GLUCOSAMINE SYNTHASE"/>
    <property type="match status" value="1"/>
</dbReference>
<feature type="transmembrane region" description="Helical" evidence="5">
    <location>
        <begin position="335"/>
        <end position="358"/>
    </location>
</feature>
<evidence type="ECO:0000313" key="8">
    <source>
        <dbReference type="Proteomes" id="UP001183643"/>
    </source>
</evidence>
<feature type="region of interest" description="Disordered" evidence="4">
    <location>
        <begin position="1"/>
        <end position="22"/>
    </location>
</feature>
<keyword evidence="5" id="KW-1133">Transmembrane helix</keyword>
<keyword evidence="2" id="KW-0328">Glycosyltransferase</keyword>
<feature type="domain" description="NodB homology" evidence="6">
    <location>
        <begin position="97"/>
        <end position="284"/>
    </location>
</feature>
<evidence type="ECO:0000256" key="2">
    <source>
        <dbReference type="ARBA" id="ARBA00022676"/>
    </source>
</evidence>
<evidence type="ECO:0000256" key="5">
    <source>
        <dbReference type="SAM" id="Phobius"/>
    </source>
</evidence>
<dbReference type="GO" id="GO:0016757">
    <property type="term" value="F:glycosyltransferase activity"/>
    <property type="evidence" value="ECO:0007669"/>
    <property type="project" value="UniProtKB-KW"/>
</dbReference>
<dbReference type="SUPFAM" id="SSF88713">
    <property type="entry name" value="Glycoside hydrolase/deacetylase"/>
    <property type="match status" value="1"/>
</dbReference>
<keyword evidence="5" id="KW-0472">Membrane</keyword>
<dbReference type="Pfam" id="PF01522">
    <property type="entry name" value="Polysacc_deac_1"/>
    <property type="match status" value="1"/>
</dbReference>
<dbReference type="PANTHER" id="PTHR43630:SF1">
    <property type="entry name" value="POLY-BETA-1,6-N-ACETYL-D-GLUCOSAMINE SYNTHASE"/>
    <property type="match status" value="1"/>
</dbReference>
<evidence type="ECO:0000256" key="4">
    <source>
        <dbReference type="SAM" id="MobiDB-lite"/>
    </source>
</evidence>
<dbReference type="SUPFAM" id="SSF53448">
    <property type="entry name" value="Nucleotide-diphospho-sugar transferases"/>
    <property type="match status" value="1"/>
</dbReference>
<comment type="caution">
    <text evidence="7">The sequence shown here is derived from an EMBL/GenBank/DDBJ whole genome shotgun (WGS) entry which is preliminary data.</text>
</comment>
<organism evidence="7 8">
    <name type="scientific">Catenuloplanes atrovinosus</name>
    <dbReference type="NCBI Taxonomy" id="137266"/>
    <lineage>
        <taxon>Bacteria</taxon>
        <taxon>Bacillati</taxon>
        <taxon>Actinomycetota</taxon>
        <taxon>Actinomycetes</taxon>
        <taxon>Micromonosporales</taxon>
        <taxon>Micromonosporaceae</taxon>
        <taxon>Catenuloplanes</taxon>
    </lineage>
</organism>
<dbReference type="Gene3D" id="3.90.550.10">
    <property type="entry name" value="Spore Coat Polysaccharide Biosynthesis Protein SpsA, Chain A"/>
    <property type="match status" value="1"/>
</dbReference>
<proteinExistence type="inferred from homology"/>
<dbReference type="Gene3D" id="3.20.20.370">
    <property type="entry name" value="Glycoside hydrolase/deacetylase"/>
    <property type="match status" value="1"/>
</dbReference>
<keyword evidence="3" id="KW-0808">Transferase</keyword>
<comment type="similarity">
    <text evidence="1">Belongs to the glycosyltransferase 2 family.</text>
</comment>
<evidence type="ECO:0000256" key="3">
    <source>
        <dbReference type="ARBA" id="ARBA00022679"/>
    </source>
</evidence>
<evidence type="ECO:0000313" key="7">
    <source>
        <dbReference type="EMBL" id="MDR7280648.1"/>
    </source>
</evidence>
<dbReference type="AlphaFoldDB" id="A0AAE4CDZ8"/>
<feature type="transmembrane region" description="Helical" evidence="5">
    <location>
        <begin position="626"/>
        <end position="652"/>
    </location>
</feature>
<dbReference type="PROSITE" id="PS51677">
    <property type="entry name" value="NODB"/>
    <property type="match status" value="1"/>
</dbReference>
<gene>
    <name evidence="7" type="ORF">J2S41_007426</name>
</gene>
<dbReference type="RefSeq" id="WP_374728224.1">
    <property type="nucleotide sequence ID" value="NZ_JAVDYB010000001.1"/>
</dbReference>
<dbReference type="EMBL" id="JAVDYB010000001">
    <property type="protein sequence ID" value="MDR7280648.1"/>
    <property type="molecule type" value="Genomic_DNA"/>
</dbReference>
<dbReference type="Proteomes" id="UP001183643">
    <property type="component" value="Unassembled WGS sequence"/>
</dbReference>
<dbReference type="GO" id="GO:0005975">
    <property type="term" value="P:carbohydrate metabolic process"/>
    <property type="evidence" value="ECO:0007669"/>
    <property type="project" value="InterPro"/>
</dbReference>
<keyword evidence="5" id="KW-0812">Transmembrane</keyword>
<accession>A0AAE4CDZ8</accession>
<reference evidence="7" key="1">
    <citation type="submission" date="2023-07" db="EMBL/GenBank/DDBJ databases">
        <title>Sequencing the genomes of 1000 actinobacteria strains.</title>
        <authorList>
            <person name="Klenk H.-P."/>
        </authorList>
    </citation>
    <scope>NUCLEOTIDE SEQUENCE</scope>
    <source>
        <strain evidence="7">DSM 44707</strain>
    </source>
</reference>